<proteinExistence type="predicted"/>
<keyword evidence="1" id="KW-0472">Membrane</keyword>
<accession>A0A8S5TL37</accession>
<reference evidence="2" key="1">
    <citation type="journal article" date="2021" name="Proc. Natl. Acad. Sci. U.S.A.">
        <title>A Catalog of Tens of Thousands of Viruses from Human Metagenomes Reveals Hidden Associations with Chronic Diseases.</title>
        <authorList>
            <person name="Tisza M.J."/>
            <person name="Buck C.B."/>
        </authorList>
    </citation>
    <scope>NUCLEOTIDE SEQUENCE</scope>
    <source>
        <strain evidence="2">CtSmR6</strain>
    </source>
</reference>
<evidence type="ECO:0000313" key="2">
    <source>
        <dbReference type="EMBL" id="DAF63840.1"/>
    </source>
</evidence>
<protein>
    <submittedName>
        <fullName evidence="2">Uncharacterized protein</fullName>
    </submittedName>
</protein>
<keyword evidence="1" id="KW-0812">Transmembrane</keyword>
<name>A0A8S5TL37_9CAUD</name>
<sequence>MEAIIKKTKKFWLNKMVVIEIILSVIIMYIFTYKF</sequence>
<organism evidence="2">
    <name type="scientific">Siphoviridae sp. ctSmR6</name>
    <dbReference type="NCBI Taxonomy" id="2827873"/>
    <lineage>
        <taxon>Viruses</taxon>
        <taxon>Duplodnaviria</taxon>
        <taxon>Heunggongvirae</taxon>
        <taxon>Uroviricota</taxon>
        <taxon>Caudoviricetes</taxon>
    </lineage>
</organism>
<feature type="transmembrane region" description="Helical" evidence="1">
    <location>
        <begin position="12"/>
        <end position="31"/>
    </location>
</feature>
<keyword evidence="1" id="KW-1133">Transmembrane helix</keyword>
<evidence type="ECO:0000256" key="1">
    <source>
        <dbReference type="SAM" id="Phobius"/>
    </source>
</evidence>
<dbReference type="EMBL" id="BK032844">
    <property type="protein sequence ID" value="DAF63840.1"/>
    <property type="molecule type" value="Genomic_DNA"/>
</dbReference>